<proteinExistence type="predicted"/>
<sequence>MQRFWPADAVERRPVASLLPYARNARTHSADQVAQIAAAIREWGWTVPVLVDEAGQ</sequence>
<dbReference type="Proteomes" id="UP001196565">
    <property type="component" value="Unassembled WGS sequence"/>
</dbReference>
<keyword evidence="2" id="KW-1185">Reference proteome</keyword>
<dbReference type="EMBL" id="JAHYBZ010000015">
    <property type="protein sequence ID" value="MBW6401814.1"/>
    <property type="molecule type" value="Genomic_DNA"/>
</dbReference>
<evidence type="ECO:0000313" key="2">
    <source>
        <dbReference type="Proteomes" id="UP001196565"/>
    </source>
</evidence>
<accession>A0ABS7AHN0</accession>
<dbReference type="SUPFAM" id="SSF110849">
    <property type="entry name" value="ParB/Sulfiredoxin"/>
    <property type="match status" value="1"/>
</dbReference>
<dbReference type="RefSeq" id="WP_219766686.1">
    <property type="nucleotide sequence ID" value="NZ_JAHYBZ010000015.1"/>
</dbReference>
<reference evidence="1 2" key="1">
    <citation type="submission" date="2021-07" db="EMBL/GenBank/DDBJ databases">
        <authorList>
            <person name="So Y."/>
        </authorList>
    </citation>
    <scope>NUCLEOTIDE SEQUENCE [LARGE SCALE GENOMIC DNA]</scope>
    <source>
        <strain evidence="1 2">HJA6</strain>
    </source>
</reference>
<comment type="caution">
    <text evidence="1">The sequence shown here is derived from an EMBL/GenBank/DDBJ whole genome shotgun (WGS) entry which is preliminary data.</text>
</comment>
<protein>
    <submittedName>
        <fullName evidence="1">ParB N-terminal domain-containing protein</fullName>
    </submittedName>
</protein>
<name>A0ABS7AHN0_9PROT</name>
<gene>
    <name evidence="1" type="ORF">KPL78_28460</name>
</gene>
<dbReference type="InterPro" id="IPR036086">
    <property type="entry name" value="ParB/Sulfiredoxin_sf"/>
</dbReference>
<evidence type="ECO:0000313" key="1">
    <source>
        <dbReference type="EMBL" id="MBW6401814.1"/>
    </source>
</evidence>
<organism evidence="1 2">
    <name type="scientific">Roseomonas alba</name>
    <dbReference type="NCBI Taxonomy" id="2846776"/>
    <lineage>
        <taxon>Bacteria</taxon>
        <taxon>Pseudomonadati</taxon>
        <taxon>Pseudomonadota</taxon>
        <taxon>Alphaproteobacteria</taxon>
        <taxon>Acetobacterales</taxon>
        <taxon>Roseomonadaceae</taxon>
        <taxon>Roseomonas</taxon>
    </lineage>
</organism>